<dbReference type="AlphaFoldDB" id="A0A919K0S6"/>
<accession>A0A919K0S6</accession>
<keyword evidence="2" id="KW-1185">Reference proteome</keyword>
<organism evidence="1 2">
    <name type="scientific">Paractinoplanes rishiriensis</name>
    <dbReference type="NCBI Taxonomy" id="1050105"/>
    <lineage>
        <taxon>Bacteria</taxon>
        <taxon>Bacillati</taxon>
        <taxon>Actinomycetota</taxon>
        <taxon>Actinomycetes</taxon>
        <taxon>Micromonosporales</taxon>
        <taxon>Micromonosporaceae</taxon>
        <taxon>Paractinoplanes</taxon>
    </lineage>
</organism>
<evidence type="ECO:0000313" key="1">
    <source>
        <dbReference type="EMBL" id="GIE98520.1"/>
    </source>
</evidence>
<dbReference type="EMBL" id="BOMV01000063">
    <property type="protein sequence ID" value="GIE98520.1"/>
    <property type="molecule type" value="Genomic_DNA"/>
</dbReference>
<comment type="caution">
    <text evidence="1">The sequence shown here is derived from an EMBL/GenBank/DDBJ whole genome shotgun (WGS) entry which is preliminary data.</text>
</comment>
<protein>
    <recommendedName>
        <fullName evidence="3">RADC family protein</fullName>
    </recommendedName>
</protein>
<gene>
    <name evidence="1" type="ORF">Ari01nite_59850</name>
</gene>
<evidence type="ECO:0008006" key="3">
    <source>
        <dbReference type="Google" id="ProtNLM"/>
    </source>
</evidence>
<reference evidence="1" key="1">
    <citation type="submission" date="2021-01" db="EMBL/GenBank/DDBJ databases">
        <title>Whole genome shotgun sequence of Actinoplanes rishiriensis NBRC 108556.</title>
        <authorList>
            <person name="Komaki H."/>
            <person name="Tamura T."/>
        </authorList>
    </citation>
    <scope>NUCLEOTIDE SEQUENCE</scope>
    <source>
        <strain evidence="1">NBRC 108556</strain>
    </source>
</reference>
<sequence>MKPYIGSGPYCYANSVAMMLGPGAPTPSVIEVLTGSPFGFHLLGGELPFFDPYGWDDRGVDDAIALLGWTCRWQGAPGDDEALAMLRSAGTALAGPVEFGLLRHIPGMTGPIESDHFVVVLGVDGDMVRFHDPHGHPYATLPVADFLPAWRAETIAYRRASYAMRSDFRRVRDVTAEEALRAALPGAVGWLRGRDDLAVPPGTIGGGAAVQQLAAMVAGGLAPRVHGHLIHFAIRVGVRRLIDAATALAGLGLTRAAAIADRQARLAGSLQYDLVAGRTAAAANTLRELAPTYDDLAAALAEG</sequence>
<proteinExistence type="predicted"/>
<evidence type="ECO:0000313" key="2">
    <source>
        <dbReference type="Proteomes" id="UP000636960"/>
    </source>
</evidence>
<name>A0A919K0S6_9ACTN</name>
<dbReference type="Proteomes" id="UP000636960">
    <property type="component" value="Unassembled WGS sequence"/>
</dbReference>
<dbReference type="RefSeq" id="WP_203785542.1">
    <property type="nucleotide sequence ID" value="NZ_BOMV01000063.1"/>
</dbReference>